<reference evidence="6" key="1">
    <citation type="journal article" date="2014" name="Int. J. Syst. Evol. Microbiol.">
        <title>Complete genome sequence of Corynebacterium casei LMG S-19264T (=DSM 44701T), isolated from a smear-ripened cheese.</title>
        <authorList>
            <consortium name="US DOE Joint Genome Institute (JGI-PGF)"/>
            <person name="Walter F."/>
            <person name="Albersmeier A."/>
            <person name="Kalinowski J."/>
            <person name="Ruckert C."/>
        </authorList>
    </citation>
    <scope>NUCLEOTIDE SEQUENCE</scope>
    <source>
        <strain evidence="6">CGMCC 1.7086</strain>
    </source>
</reference>
<dbReference type="GO" id="GO:0030246">
    <property type="term" value="F:carbohydrate binding"/>
    <property type="evidence" value="ECO:0007669"/>
    <property type="project" value="UniProtKB-UniRule"/>
</dbReference>
<comment type="catalytic activity">
    <reaction evidence="1">
        <text>alpha-D-glucose 6-phosphate = beta-D-glucose 6-phosphate</text>
        <dbReference type="Rhea" id="RHEA:16249"/>
        <dbReference type="ChEBI" id="CHEBI:58225"/>
        <dbReference type="ChEBI" id="CHEBI:58247"/>
        <dbReference type="EC" id="5.1.3.15"/>
    </reaction>
</comment>
<dbReference type="PANTHER" id="PTHR11122">
    <property type="entry name" value="APOSPORY-ASSOCIATED PROTEIN C-RELATED"/>
    <property type="match status" value="1"/>
</dbReference>
<sequence length="280" mass="31266">MKLSTHVFQRISDQGMPIVSVDNPLASLELSLFGGHVLSFMPKKDNRQRLWMSPKAVMDGSKPIRGGIPVCWPWFGAASDGNLPAHGFVRDQMWQILRVDDDQEQTRIQLQPERAYLNPGQEHLDLMLELLIGEQLTLNLITQNRQAHSIRFGGALHSYFRVQNIDHAEIQGLSGAYLDKVQDTSAEQTPSPYLISSETDRIHVNAVSQASIIEGEQQAVTIGFKGHDSIVVWNPWQEKSAQMADMTTDGYRKMLCIEAAITQGIELAPGQSHILTQIIS</sequence>
<dbReference type="EC" id="5.1.3.15" evidence="4"/>
<feature type="active site" evidence="5">
    <location>
        <position position="157"/>
    </location>
</feature>
<dbReference type="Proteomes" id="UP000606935">
    <property type="component" value="Unassembled WGS sequence"/>
</dbReference>
<dbReference type="InterPro" id="IPR008183">
    <property type="entry name" value="Aldose_1/G6P_1-epimerase"/>
</dbReference>
<evidence type="ECO:0000256" key="4">
    <source>
        <dbReference type="PIRNR" id="PIRNR016020"/>
    </source>
</evidence>
<feature type="active site" evidence="5">
    <location>
        <position position="258"/>
    </location>
</feature>
<keyword evidence="7" id="KW-1185">Reference proteome</keyword>
<evidence type="ECO:0000256" key="1">
    <source>
        <dbReference type="ARBA" id="ARBA00001096"/>
    </source>
</evidence>
<name>A0A917Z5I3_9ALTE</name>
<dbReference type="SUPFAM" id="SSF74650">
    <property type="entry name" value="Galactose mutarotase-like"/>
    <property type="match status" value="1"/>
</dbReference>
<evidence type="ECO:0000313" key="7">
    <source>
        <dbReference type="Proteomes" id="UP000606935"/>
    </source>
</evidence>
<dbReference type="GO" id="GO:0005975">
    <property type="term" value="P:carbohydrate metabolic process"/>
    <property type="evidence" value="ECO:0007669"/>
    <property type="project" value="InterPro"/>
</dbReference>
<dbReference type="Gene3D" id="2.70.98.10">
    <property type="match status" value="1"/>
</dbReference>
<accession>A0A917Z5I3</accession>
<dbReference type="InterPro" id="IPR011013">
    <property type="entry name" value="Gal_mutarotase_sf_dom"/>
</dbReference>
<evidence type="ECO:0000256" key="5">
    <source>
        <dbReference type="PIRSR" id="PIRSR016020-1"/>
    </source>
</evidence>
<dbReference type="AlphaFoldDB" id="A0A917Z5I3"/>
<keyword evidence="3 4" id="KW-0413">Isomerase</keyword>
<dbReference type="InterPro" id="IPR025532">
    <property type="entry name" value="G6P_1-epimerase"/>
</dbReference>
<dbReference type="PANTHER" id="PTHR11122:SF13">
    <property type="entry name" value="GLUCOSE-6-PHOSPHATE 1-EPIMERASE"/>
    <property type="match status" value="1"/>
</dbReference>
<gene>
    <name evidence="6" type="ORF">GCM10010982_40150</name>
</gene>
<dbReference type="CDD" id="cd09020">
    <property type="entry name" value="D-hex-6-P-epi_like"/>
    <property type="match status" value="1"/>
</dbReference>
<dbReference type="GO" id="GO:0047938">
    <property type="term" value="F:glucose-6-phosphate 1-epimerase activity"/>
    <property type="evidence" value="ECO:0007669"/>
    <property type="project" value="UniProtKB-UniRule"/>
</dbReference>
<comment type="similarity">
    <text evidence="2 4">Belongs to the glucose-6-phosphate 1-epimerase family.</text>
</comment>
<evidence type="ECO:0000256" key="3">
    <source>
        <dbReference type="ARBA" id="ARBA00023235"/>
    </source>
</evidence>
<evidence type="ECO:0000256" key="2">
    <source>
        <dbReference type="ARBA" id="ARBA00005866"/>
    </source>
</evidence>
<proteinExistence type="inferred from homology"/>
<dbReference type="EMBL" id="BMLS01000012">
    <property type="protein sequence ID" value="GGO75318.1"/>
    <property type="molecule type" value="Genomic_DNA"/>
</dbReference>
<dbReference type="RefSeq" id="WP_188699282.1">
    <property type="nucleotide sequence ID" value="NZ_BMLS01000012.1"/>
</dbReference>
<dbReference type="PIRSF" id="PIRSF016020">
    <property type="entry name" value="PHexose_mutarotase"/>
    <property type="match status" value="1"/>
</dbReference>
<dbReference type="Pfam" id="PF01263">
    <property type="entry name" value="Aldose_epim"/>
    <property type="match status" value="1"/>
</dbReference>
<reference evidence="6" key="2">
    <citation type="submission" date="2020-09" db="EMBL/GenBank/DDBJ databases">
        <authorList>
            <person name="Sun Q."/>
            <person name="Zhou Y."/>
        </authorList>
    </citation>
    <scope>NUCLEOTIDE SEQUENCE</scope>
    <source>
        <strain evidence="6">CGMCC 1.7086</strain>
    </source>
</reference>
<dbReference type="InterPro" id="IPR014718">
    <property type="entry name" value="GH-type_carb-bd"/>
</dbReference>
<organism evidence="6 7">
    <name type="scientific">Bowmanella pacifica</name>
    <dbReference type="NCBI Taxonomy" id="502051"/>
    <lineage>
        <taxon>Bacteria</taxon>
        <taxon>Pseudomonadati</taxon>
        <taxon>Pseudomonadota</taxon>
        <taxon>Gammaproteobacteria</taxon>
        <taxon>Alteromonadales</taxon>
        <taxon>Alteromonadaceae</taxon>
        <taxon>Bowmanella</taxon>
    </lineage>
</organism>
<comment type="caution">
    <text evidence="6">The sequence shown here is derived from an EMBL/GenBank/DDBJ whole genome shotgun (WGS) entry which is preliminary data.</text>
</comment>
<evidence type="ECO:0000313" key="6">
    <source>
        <dbReference type="EMBL" id="GGO75318.1"/>
    </source>
</evidence>
<protein>
    <recommendedName>
        <fullName evidence="4">Putative glucose-6-phosphate 1-epimerase</fullName>
        <ecNumber evidence="4">5.1.3.15</ecNumber>
    </recommendedName>
</protein>